<dbReference type="Gramene" id="KZM87833">
    <property type="protein sequence ID" value="KZM87833"/>
    <property type="gene ID" value="DCAR_024934"/>
</dbReference>
<dbReference type="PANTHER" id="PTHR35495:SF1">
    <property type="entry name" value="OS06G0679600 PROTEIN"/>
    <property type="match status" value="1"/>
</dbReference>
<dbReference type="AlphaFoldDB" id="A0A161X616"/>
<dbReference type="Proteomes" id="UP000077755">
    <property type="component" value="Chromosome 7"/>
</dbReference>
<keyword evidence="2" id="KW-1185">Reference proteome</keyword>
<evidence type="ECO:0000313" key="2">
    <source>
        <dbReference type="Proteomes" id="UP000077755"/>
    </source>
</evidence>
<organism evidence="1 2">
    <name type="scientific">Daucus carota subsp. sativus</name>
    <name type="common">Carrot</name>
    <dbReference type="NCBI Taxonomy" id="79200"/>
    <lineage>
        <taxon>Eukaryota</taxon>
        <taxon>Viridiplantae</taxon>
        <taxon>Streptophyta</taxon>
        <taxon>Embryophyta</taxon>
        <taxon>Tracheophyta</taxon>
        <taxon>Spermatophyta</taxon>
        <taxon>Magnoliopsida</taxon>
        <taxon>eudicotyledons</taxon>
        <taxon>Gunneridae</taxon>
        <taxon>Pentapetalae</taxon>
        <taxon>asterids</taxon>
        <taxon>campanulids</taxon>
        <taxon>Apiales</taxon>
        <taxon>Apiaceae</taxon>
        <taxon>Apioideae</taxon>
        <taxon>Scandiceae</taxon>
        <taxon>Daucinae</taxon>
        <taxon>Daucus</taxon>
        <taxon>Daucus sect. Daucus</taxon>
    </lineage>
</organism>
<sequence>MKSRVLNSPSKKKAVCYRYLKPGALARIRDSKKSTANLKKPTSQNALSPSKLVNLSSTSIILETQMIHMAMEGVPFFPALRFSQFSKRGQRKKLFAVAPVFPDIQA</sequence>
<protein>
    <submittedName>
        <fullName evidence="1">Uncharacterized protein</fullName>
    </submittedName>
</protein>
<reference evidence="1" key="1">
    <citation type="journal article" date="2016" name="Nat. Genet.">
        <title>A high-quality carrot genome assembly provides new insights into carotenoid accumulation and asterid genome evolution.</title>
        <authorList>
            <person name="Iorizzo M."/>
            <person name="Ellison S."/>
            <person name="Senalik D."/>
            <person name="Zeng P."/>
            <person name="Satapoomin P."/>
            <person name="Huang J."/>
            <person name="Bowman M."/>
            <person name="Iovene M."/>
            <person name="Sanseverino W."/>
            <person name="Cavagnaro P."/>
            <person name="Yildiz M."/>
            <person name="Macko-Podgorni A."/>
            <person name="Moranska E."/>
            <person name="Grzebelus E."/>
            <person name="Grzebelus D."/>
            <person name="Ashrafi H."/>
            <person name="Zheng Z."/>
            <person name="Cheng S."/>
            <person name="Spooner D."/>
            <person name="Van Deynze A."/>
            <person name="Simon P."/>
        </authorList>
    </citation>
    <scope>NUCLEOTIDE SEQUENCE</scope>
    <source>
        <tissue evidence="1">Leaf</tissue>
    </source>
</reference>
<reference evidence="1" key="2">
    <citation type="submission" date="2022-03" db="EMBL/GenBank/DDBJ databases">
        <title>Draft title - Genomic analysis of global carrot germplasm unveils the trajectory of domestication and the origin of high carotenoid orange carrot.</title>
        <authorList>
            <person name="Iorizzo M."/>
            <person name="Ellison S."/>
            <person name="Senalik D."/>
            <person name="Macko-Podgorni A."/>
            <person name="Grzebelus D."/>
            <person name="Bostan H."/>
            <person name="Rolling W."/>
            <person name="Curaba J."/>
            <person name="Simon P."/>
        </authorList>
    </citation>
    <scope>NUCLEOTIDE SEQUENCE</scope>
    <source>
        <tissue evidence="1">Leaf</tissue>
    </source>
</reference>
<dbReference type="EMBL" id="CP093349">
    <property type="protein sequence ID" value="WOH09170.1"/>
    <property type="molecule type" value="Genomic_DNA"/>
</dbReference>
<dbReference type="PANTHER" id="PTHR35495">
    <property type="entry name" value="OS06G0679600 PROTEIN"/>
    <property type="match status" value="1"/>
</dbReference>
<name>A0A161X616_DAUCS</name>
<evidence type="ECO:0000313" key="1">
    <source>
        <dbReference type="EMBL" id="WOH09170.1"/>
    </source>
</evidence>
<proteinExistence type="predicted"/>
<accession>A0A161X616</accession>
<gene>
    <name evidence="1" type="ORF">DCAR_0728625</name>
</gene>